<keyword evidence="7 13" id="KW-0406">Ion transport</keyword>
<evidence type="ECO:0000313" key="14">
    <source>
        <dbReference type="Proteomes" id="UP000694844"/>
    </source>
</evidence>
<comment type="function">
    <text evidence="13">Probable chloride channel.</text>
</comment>
<dbReference type="PANTHER" id="PTHR12424">
    <property type="entry name" value="TWEETY-RELATED"/>
    <property type="match status" value="1"/>
</dbReference>
<keyword evidence="12 13" id="KW-0407">Ion channel</keyword>
<keyword evidence="8 13" id="KW-0472">Membrane</keyword>
<name>A0A8B8CUG6_CRAVI</name>
<feature type="transmembrane region" description="Helical" evidence="13">
    <location>
        <begin position="207"/>
        <end position="225"/>
    </location>
</feature>
<evidence type="ECO:0000256" key="6">
    <source>
        <dbReference type="ARBA" id="ARBA00022989"/>
    </source>
</evidence>
<dbReference type="RefSeq" id="XP_022319502.1">
    <property type="nucleotide sequence ID" value="XM_022463794.1"/>
</dbReference>
<dbReference type="PANTHER" id="PTHR12424:SF8">
    <property type="entry name" value="PROTEIN TWEETY"/>
    <property type="match status" value="1"/>
</dbReference>
<evidence type="ECO:0000256" key="5">
    <source>
        <dbReference type="ARBA" id="ARBA00022692"/>
    </source>
</evidence>
<dbReference type="GO" id="GO:0005229">
    <property type="term" value="F:intracellularly calcium-gated chloride channel activity"/>
    <property type="evidence" value="ECO:0007669"/>
    <property type="project" value="TreeGrafter"/>
</dbReference>
<evidence type="ECO:0000256" key="3">
    <source>
        <dbReference type="ARBA" id="ARBA00022448"/>
    </source>
</evidence>
<sequence length="514" mass="57291">MDTYKDIWYVKLLHEFPHLNFSFKETNSTFEPENKSYQESLILWAAAPVAFILVILFLASCCLCIQCVKKKPQKPPRTTCIRIVVAIFIIFSIGAIAVGFFGNEQVSKGATEFYDALKDTNQTLGDISVTVETIADVVERINGPAGVQALKELVSKSGSAANQTLGVILIQIEELANKTKTDIDSVKSDLPGLLLLKFSKEAVDVEFIRWIVTIVLMCFSLFILLTTSLGCYKKSRCLLMTSVVLGFFGLLLVWTGSGAYLGISVGASDLCYDPDTFVESLGENKAEKDVIREYAKCQVNKGIPSIFQQDIKNAFSEVSRANTTLDKFINESLKFFPVANITRPVLFMRQQLDYAFGNVTSLGELLDCRTLHGDYTKAVEGVCQTALVGVALLLLMLPFAGICMIVVQCVLPRIWYLTGKRRGYRPVDDSDPFCHRPPPYNGYGTMEADRDRGGARGSCTLEYYRDLRRSADELDAEERVPMNDSPPPAVSYHGDSSLYRAYHPGRFPQRYDIE</sequence>
<evidence type="ECO:0000256" key="12">
    <source>
        <dbReference type="ARBA" id="ARBA00023303"/>
    </source>
</evidence>
<dbReference type="GO" id="GO:0072320">
    <property type="term" value="F:volume-sensitive chloride channel activity"/>
    <property type="evidence" value="ECO:0007669"/>
    <property type="project" value="TreeGrafter"/>
</dbReference>
<feature type="transmembrane region" description="Helical" evidence="13">
    <location>
        <begin position="237"/>
        <end position="263"/>
    </location>
</feature>
<evidence type="ECO:0000256" key="2">
    <source>
        <dbReference type="ARBA" id="ARBA00009849"/>
    </source>
</evidence>
<accession>A0A8B8CUG6</accession>
<evidence type="ECO:0000256" key="4">
    <source>
        <dbReference type="ARBA" id="ARBA00022475"/>
    </source>
</evidence>
<evidence type="ECO:0000313" key="15">
    <source>
        <dbReference type="RefSeq" id="XP_022319502.1"/>
    </source>
</evidence>
<organism evidence="14 15">
    <name type="scientific">Crassostrea virginica</name>
    <name type="common">Eastern oyster</name>
    <dbReference type="NCBI Taxonomy" id="6565"/>
    <lineage>
        <taxon>Eukaryota</taxon>
        <taxon>Metazoa</taxon>
        <taxon>Spiralia</taxon>
        <taxon>Lophotrochozoa</taxon>
        <taxon>Mollusca</taxon>
        <taxon>Bivalvia</taxon>
        <taxon>Autobranchia</taxon>
        <taxon>Pteriomorphia</taxon>
        <taxon>Ostreida</taxon>
        <taxon>Ostreoidea</taxon>
        <taxon>Ostreidae</taxon>
        <taxon>Crassostrea</taxon>
    </lineage>
</organism>
<keyword evidence="10" id="KW-0325">Glycoprotein</keyword>
<evidence type="ECO:0000256" key="8">
    <source>
        <dbReference type="ARBA" id="ARBA00023136"/>
    </source>
</evidence>
<feature type="transmembrane region" description="Helical" evidence="13">
    <location>
        <begin position="41"/>
        <end position="68"/>
    </location>
</feature>
<dbReference type="GO" id="GO:0005886">
    <property type="term" value="C:plasma membrane"/>
    <property type="evidence" value="ECO:0007669"/>
    <property type="project" value="UniProtKB-SubCell"/>
</dbReference>
<reference evidence="15" key="1">
    <citation type="submission" date="2025-08" db="UniProtKB">
        <authorList>
            <consortium name="RefSeq"/>
        </authorList>
    </citation>
    <scope>IDENTIFICATION</scope>
    <source>
        <tissue evidence="15">Whole sample</tissue>
    </source>
</reference>
<feature type="transmembrane region" description="Helical" evidence="13">
    <location>
        <begin position="80"/>
        <end position="101"/>
    </location>
</feature>
<evidence type="ECO:0000256" key="1">
    <source>
        <dbReference type="ARBA" id="ARBA00004651"/>
    </source>
</evidence>
<dbReference type="GeneID" id="111122177"/>
<evidence type="ECO:0000256" key="9">
    <source>
        <dbReference type="ARBA" id="ARBA00023173"/>
    </source>
</evidence>
<dbReference type="GO" id="GO:0034707">
    <property type="term" value="C:chloride channel complex"/>
    <property type="evidence" value="ECO:0007669"/>
    <property type="project" value="UniProtKB-UniRule"/>
</dbReference>
<gene>
    <name evidence="15" type="primary">LOC111122177</name>
</gene>
<evidence type="ECO:0000256" key="10">
    <source>
        <dbReference type="ARBA" id="ARBA00023180"/>
    </source>
</evidence>
<protein>
    <recommendedName>
        <fullName evidence="13">Protein tweety homolog</fullName>
    </recommendedName>
</protein>
<keyword evidence="5 13" id="KW-0812">Transmembrane</keyword>
<dbReference type="InterPro" id="IPR006990">
    <property type="entry name" value="Tweety"/>
</dbReference>
<keyword evidence="9 13" id="KW-0869">Chloride channel</keyword>
<dbReference type="Proteomes" id="UP000694844">
    <property type="component" value="Chromosome 2"/>
</dbReference>
<keyword evidence="4" id="KW-1003">Cell membrane</keyword>
<keyword evidence="14" id="KW-1185">Reference proteome</keyword>
<keyword evidence="11 13" id="KW-0868">Chloride</keyword>
<comment type="subcellular location">
    <subcellularLocation>
        <location evidence="1 13">Cell membrane</location>
        <topology evidence="1 13">Multi-pass membrane protein</topology>
    </subcellularLocation>
</comment>
<comment type="similarity">
    <text evidence="2 13">Belongs to the tweety family.</text>
</comment>
<keyword evidence="6 13" id="KW-1133">Transmembrane helix</keyword>
<dbReference type="Pfam" id="PF04906">
    <property type="entry name" value="Tweety"/>
    <property type="match status" value="1"/>
</dbReference>
<dbReference type="AlphaFoldDB" id="A0A8B8CUG6"/>
<proteinExistence type="inferred from homology"/>
<evidence type="ECO:0000256" key="11">
    <source>
        <dbReference type="ARBA" id="ARBA00023214"/>
    </source>
</evidence>
<dbReference type="KEGG" id="cvn:111122177"/>
<keyword evidence="3 13" id="KW-0813">Transport</keyword>
<evidence type="ECO:0000256" key="13">
    <source>
        <dbReference type="RuleBase" id="RU361114"/>
    </source>
</evidence>
<evidence type="ECO:0000256" key="7">
    <source>
        <dbReference type="ARBA" id="ARBA00023065"/>
    </source>
</evidence>
<feature type="transmembrane region" description="Helical" evidence="13">
    <location>
        <begin position="386"/>
        <end position="411"/>
    </location>
</feature>
<dbReference type="OrthoDB" id="187568at2759"/>